<keyword evidence="7 8" id="KW-0413">Isomerase</keyword>
<dbReference type="RefSeq" id="WP_068548952.1">
    <property type="nucleotide sequence ID" value="NZ_AP013035.1"/>
</dbReference>
<dbReference type="Pfam" id="PF00908">
    <property type="entry name" value="dTDP_sugar_isom"/>
    <property type="match status" value="1"/>
</dbReference>
<dbReference type="PATRIC" id="fig|1298851.3.peg.277"/>
<feature type="site" description="Participates in a stacking interaction with the thymidine ring of dTDP-4-oxo-6-deoxyglucose" evidence="6">
    <location>
        <position position="140"/>
    </location>
</feature>
<keyword evidence="9" id="KW-1185">Reference proteome</keyword>
<evidence type="ECO:0000256" key="7">
    <source>
        <dbReference type="RuleBase" id="RU364069"/>
    </source>
</evidence>
<dbReference type="EMBL" id="AP013035">
    <property type="protein sequence ID" value="BAT71078.1"/>
    <property type="molecule type" value="Genomic_DNA"/>
</dbReference>
<gene>
    <name evidence="8" type="primary">rfbC</name>
    <name evidence="8" type="ORF">TST_0269</name>
</gene>
<evidence type="ECO:0000256" key="6">
    <source>
        <dbReference type="PIRSR" id="PIRSR600888-3"/>
    </source>
</evidence>
<accession>A0A0S3QRX9</accession>
<reference evidence="9" key="1">
    <citation type="journal article" date="2018" name="Science">
        <title>A primordial and reversible TCA cycle in a facultatively chemolithoautotrophic thermophile.</title>
        <authorList>
            <person name="Nunoura T."/>
            <person name="Chikaraishi Y."/>
            <person name="Izaki R."/>
            <person name="Suwa T."/>
            <person name="Sato T."/>
            <person name="Harada T."/>
            <person name="Mori K."/>
            <person name="Kato Y."/>
            <person name="Miyazaki M."/>
            <person name="Shimamura S."/>
            <person name="Yanagawa K."/>
            <person name="Shuto A."/>
            <person name="Ohkouchi N."/>
            <person name="Fujita N."/>
            <person name="Takaki Y."/>
            <person name="Atomi H."/>
            <person name="Takai K."/>
        </authorList>
    </citation>
    <scope>NUCLEOTIDE SEQUENCE [LARGE SCALE GENOMIC DNA]</scope>
    <source>
        <strain evidence="9">DSM 17441 / JCM 13301 / NBRC 103674 / ABI70S6</strain>
    </source>
</reference>
<organism evidence="8 9">
    <name type="scientific">Thermosulfidibacter takaii (strain DSM 17441 / JCM 13301 / NBRC 103674 / ABI70S6)</name>
    <dbReference type="NCBI Taxonomy" id="1298851"/>
    <lineage>
        <taxon>Bacteria</taxon>
        <taxon>Pseudomonadati</taxon>
        <taxon>Thermosulfidibacterota</taxon>
        <taxon>Thermosulfidibacteria</taxon>
        <taxon>Thermosulfidibacterales</taxon>
        <taxon>Thermosulfidibacteraceae</taxon>
    </lineage>
</organism>
<dbReference type="InterPro" id="IPR014710">
    <property type="entry name" value="RmlC-like_jellyroll"/>
</dbReference>
<name>A0A0S3QRX9_THET7</name>
<sequence>MPFEFIKTEIPEVIIVKPIVFNDDRGFFMEFYKESEFREAGIDECFVQDNHSKSVKGVLRGLHYQLSPKAQGKLVRCVRGSIFDVAVDIRKGSPTFGKYVAVELSEENKLMLWIPKGFAHGFLTLSETAEIIYKVSGAEYSLEHDRSIRWNDPEIGINWPIDDEPILSPKDKCAPLLKDAEINFVYGENL</sequence>
<evidence type="ECO:0000256" key="2">
    <source>
        <dbReference type="ARBA" id="ARBA00001997"/>
    </source>
</evidence>
<dbReference type="OrthoDB" id="9800680at2"/>
<comment type="function">
    <text evidence="2 7">Catalyzes the epimerization of the C3' and C5'positions of dTDP-6-deoxy-D-xylo-4-hexulose, forming dTDP-6-deoxy-L-lyxo-4-hexulose.</text>
</comment>
<evidence type="ECO:0000256" key="5">
    <source>
        <dbReference type="PIRSR" id="PIRSR600888-1"/>
    </source>
</evidence>
<dbReference type="GO" id="GO:0019305">
    <property type="term" value="P:dTDP-rhamnose biosynthetic process"/>
    <property type="evidence" value="ECO:0007669"/>
    <property type="project" value="UniProtKB-UniRule"/>
</dbReference>
<dbReference type="SUPFAM" id="SSF51182">
    <property type="entry name" value="RmlC-like cupins"/>
    <property type="match status" value="1"/>
</dbReference>
<dbReference type="STRING" id="1298851.TST_0269"/>
<evidence type="ECO:0000256" key="4">
    <source>
        <dbReference type="ARBA" id="ARBA00019595"/>
    </source>
</evidence>
<evidence type="ECO:0000256" key="3">
    <source>
        <dbReference type="ARBA" id="ARBA00012098"/>
    </source>
</evidence>
<evidence type="ECO:0000313" key="8">
    <source>
        <dbReference type="EMBL" id="BAT71078.1"/>
    </source>
</evidence>
<comment type="catalytic activity">
    <reaction evidence="1 7">
        <text>dTDP-4-dehydro-6-deoxy-alpha-D-glucose = dTDP-4-dehydro-beta-L-rhamnose</text>
        <dbReference type="Rhea" id="RHEA:16969"/>
        <dbReference type="ChEBI" id="CHEBI:57649"/>
        <dbReference type="ChEBI" id="CHEBI:62830"/>
        <dbReference type="EC" id="5.1.3.13"/>
    </reaction>
</comment>
<dbReference type="GO" id="GO:0005829">
    <property type="term" value="C:cytosol"/>
    <property type="evidence" value="ECO:0007669"/>
    <property type="project" value="TreeGrafter"/>
</dbReference>
<evidence type="ECO:0000313" key="9">
    <source>
        <dbReference type="Proteomes" id="UP000063234"/>
    </source>
</evidence>
<feature type="active site" description="Proton acceptor" evidence="5">
    <location>
        <position position="63"/>
    </location>
</feature>
<dbReference type="InterPro" id="IPR000888">
    <property type="entry name" value="RmlC-like"/>
</dbReference>
<proteinExistence type="inferred from homology"/>
<evidence type="ECO:0000256" key="1">
    <source>
        <dbReference type="ARBA" id="ARBA00001298"/>
    </source>
</evidence>
<dbReference type="EC" id="5.1.3.13" evidence="3 7"/>
<dbReference type="GO" id="GO:0008830">
    <property type="term" value="F:dTDP-4-dehydrorhamnose 3,5-epimerase activity"/>
    <property type="evidence" value="ECO:0007669"/>
    <property type="project" value="UniProtKB-UniRule"/>
</dbReference>
<dbReference type="UniPathway" id="UPA00124"/>
<comment type="pathway">
    <text evidence="7">Carbohydrate biosynthesis; dTDP-L-rhamnose biosynthesis.</text>
</comment>
<feature type="active site" description="Proton donor" evidence="5">
    <location>
        <position position="133"/>
    </location>
</feature>
<dbReference type="AlphaFoldDB" id="A0A0S3QRX9"/>
<comment type="similarity">
    <text evidence="7">Belongs to the dTDP-4-dehydrorhamnose 3,5-epimerase family.</text>
</comment>
<dbReference type="KEGG" id="ttk:TST_0269"/>
<dbReference type="Proteomes" id="UP000063234">
    <property type="component" value="Chromosome"/>
</dbReference>
<dbReference type="PANTHER" id="PTHR21047">
    <property type="entry name" value="DTDP-6-DEOXY-D-GLUCOSE-3,5 EPIMERASE"/>
    <property type="match status" value="1"/>
</dbReference>
<dbReference type="InterPro" id="IPR011051">
    <property type="entry name" value="RmlC_Cupin_sf"/>
</dbReference>
<protein>
    <recommendedName>
        <fullName evidence="4 7">dTDP-4-dehydrorhamnose 3,5-epimerase</fullName>
        <ecNumber evidence="3 7">5.1.3.13</ecNumber>
    </recommendedName>
    <alternativeName>
        <fullName evidence="7">Thymidine diphospho-4-keto-rhamnose 3,5-epimerase</fullName>
    </alternativeName>
</protein>
<dbReference type="PANTHER" id="PTHR21047:SF2">
    <property type="entry name" value="THYMIDINE DIPHOSPHO-4-KETO-RHAMNOSE 3,5-EPIMERASE"/>
    <property type="match status" value="1"/>
</dbReference>
<dbReference type="NCBIfam" id="TIGR01221">
    <property type="entry name" value="rmlC"/>
    <property type="match status" value="1"/>
</dbReference>
<dbReference type="GO" id="GO:0000271">
    <property type="term" value="P:polysaccharide biosynthetic process"/>
    <property type="evidence" value="ECO:0007669"/>
    <property type="project" value="TreeGrafter"/>
</dbReference>
<dbReference type="Gene3D" id="2.60.120.10">
    <property type="entry name" value="Jelly Rolls"/>
    <property type="match status" value="1"/>
</dbReference>
<dbReference type="CDD" id="cd00438">
    <property type="entry name" value="cupin_RmlC"/>
    <property type="match status" value="1"/>
</dbReference>
<comment type="subunit">
    <text evidence="7">Homodimer.</text>
</comment>